<dbReference type="KEGG" id="dat:HRM2_31630"/>
<dbReference type="eggNOG" id="ENOG5032RXU">
    <property type="taxonomic scope" value="Bacteria"/>
</dbReference>
<sequence>MDFQKDIKKSLQTNKKKILDQWFDATIKTYPSETARVLGRIKNKFDNPVGAATHESLEAVFEEILKEMDPTALEDAIDPIIRIRAVQNFTPASAVGFVFDLKEIAKKIMAPELHETFDRRVDTIALAAFNRYMRCREAIFLIKATEAKKRIHSAFERAGLVTELKEKELF</sequence>
<evidence type="ECO:0000313" key="2">
    <source>
        <dbReference type="EMBL" id="ACN16244.1"/>
    </source>
</evidence>
<dbReference type="InterPro" id="IPR025751">
    <property type="entry name" value="RsbRD_N_dom"/>
</dbReference>
<dbReference type="HOGENOM" id="CLU_129910_0_0_7"/>
<evidence type="ECO:0000259" key="1">
    <source>
        <dbReference type="Pfam" id="PF14361"/>
    </source>
</evidence>
<dbReference type="RefSeq" id="WP_015905006.1">
    <property type="nucleotide sequence ID" value="NC_012108.1"/>
</dbReference>
<reference evidence="2 3" key="1">
    <citation type="journal article" date="2009" name="Environ. Microbiol.">
        <title>Genome sequence of Desulfobacterium autotrophicum HRM2, a marine sulfate reducer oxidizing organic carbon completely to carbon dioxide.</title>
        <authorList>
            <person name="Strittmatter A.W."/>
            <person name="Liesegang H."/>
            <person name="Rabus R."/>
            <person name="Decker I."/>
            <person name="Amann J."/>
            <person name="Andres S."/>
            <person name="Henne A."/>
            <person name="Fricke W.F."/>
            <person name="Martinez-Arias R."/>
            <person name="Bartels D."/>
            <person name="Goesmann A."/>
            <person name="Krause L."/>
            <person name="Puehler A."/>
            <person name="Klenk H.P."/>
            <person name="Richter M."/>
            <person name="Schuler M."/>
            <person name="Gloeckner F.O."/>
            <person name="Meyerdierks A."/>
            <person name="Gottschalk G."/>
            <person name="Amann R."/>
        </authorList>
    </citation>
    <scope>NUCLEOTIDE SEQUENCE [LARGE SCALE GENOMIC DNA]</scope>
    <source>
        <strain evidence="3">ATCC 43914 / DSM 3382 / HRM2</strain>
    </source>
</reference>
<name>C0QL04_DESAH</name>
<evidence type="ECO:0000313" key="3">
    <source>
        <dbReference type="Proteomes" id="UP000000442"/>
    </source>
</evidence>
<accession>C0QL04</accession>
<keyword evidence="3" id="KW-1185">Reference proteome</keyword>
<feature type="domain" description="RsbT co-antagonist protein RsbRD N-terminal" evidence="1">
    <location>
        <begin position="18"/>
        <end position="140"/>
    </location>
</feature>
<organism evidence="2 3">
    <name type="scientific">Desulforapulum autotrophicum (strain ATCC 43914 / DSM 3382 / VKM B-1955 / HRM2)</name>
    <name type="common">Desulfobacterium autotrophicum</name>
    <dbReference type="NCBI Taxonomy" id="177437"/>
    <lineage>
        <taxon>Bacteria</taxon>
        <taxon>Pseudomonadati</taxon>
        <taxon>Thermodesulfobacteriota</taxon>
        <taxon>Desulfobacteria</taxon>
        <taxon>Desulfobacterales</taxon>
        <taxon>Desulfobacteraceae</taxon>
        <taxon>Desulforapulum</taxon>
    </lineage>
</organism>
<dbReference type="EMBL" id="CP001087">
    <property type="protein sequence ID" value="ACN16244.1"/>
    <property type="molecule type" value="Genomic_DNA"/>
</dbReference>
<protein>
    <recommendedName>
        <fullName evidence="1">RsbT co-antagonist protein RsbRD N-terminal domain-containing protein</fullName>
    </recommendedName>
</protein>
<dbReference type="Pfam" id="PF14361">
    <property type="entry name" value="RsbRD_N"/>
    <property type="match status" value="1"/>
</dbReference>
<gene>
    <name evidence="2" type="ordered locus">HRM2_31630</name>
</gene>
<dbReference type="Proteomes" id="UP000000442">
    <property type="component" value="Chromosome"/>
</dbReference>
<dbReference type="AlphaFoldDB" id="C0QL04"/>
<proteinExistence type="predicted"/>
<dbReference type="STRING" id="177437.HRM2_31630"/>